<dbReference type="PANTHER" id="PTHR46411:SF4">
    <property type="entry name" value="AAA+ ATPASE DOMAIN-CONTAINING PROTEIN"/>
    <property type="match status" value="1"/>
</dbReference>
<organism evidence="1 2">
    <name type="scientific">Zopfia rhizophila CBS 207.26</name>
    <dbReference type="NCBI Taxonomy" id="1314779"/>
    <lineage>
        <taxon>Eukaryota</taxon>
        <taxon>Fungi</taxon>
        <taxon>Dikarya</taxon>
        <taxon>Ascomycota</taxon>
        <taxon>Pezizomycotina</taxon>
        <taxon>Dothideomycetes</taxon>
        <taxon>Dothideomycetes incertae sedis</taxon>
        <taxon>Zopfiaceae</taxon>
        <taxon>Zopfia</taxon>
    </lineage>
</organism>
<dbReference type="AlphaFoldDB" id="A0A6A6EEJ6"/>
<sequence>MGRYSSFMGSRVEGIHTRLCALQNKSAVHFSISIADLGVNHVDLERELTRWLKVAKSWGVMMLLDEADIYIEYRQIHDLERNNLVACFLRAIGYYESKEFTDEDRNKIRDNHFSKINEEAGDHIVPTVVTLAQADAFLDRRSQVTIKREYIKEIVDISKECKDYMQSVHRKNESQ</sequence>
<dbReference type="Proteomes" id="UP000800200">
    <property type="component" value="Unassembled WGS sequence"/>
</dbReference>
<name>A0A6A6EEJ6_9PEZI</name>
<reference evidence="1" key="1">
    <citation type="journal article" date="2020" name="Stud. Mycol.">
        <title>101 Dothideomycetes genomes: a test case for predicting lifestyles and emergence of pathogens.</title>
        <authorList>
            <person name="Haridas S."/>
            <person name="Albert R."/>
            <person name="Binder M."/>
            <person name="Bloem J."/>
            <person name="Labutti K."/>
            <person name="Salamov A."/>
            <person name="Andreopoulos B."/>
            <person name="Baker S."/>
            <person name="Barry K."/>
            <person name="Bills G."/>
            <person name="Bluhm B."/>
            <person name="Cannon C."/>
            <person name="Castanera R."/>
            <person name="Culley D."/>
            <person name="Daum C."/>
            <person name="Ezra D."/>
            <person name="Gonzalez J."/>
            <person name="Henrissat B."/>
            <person name="Kuo A."/>
            <person name="Liang C."/>
            <person name="Lipzen A."/>
            <person name="Lutzoni F."/>
            <person name="Magnuson J."/>
            <person name="Mondo S."/>
            <person name="Nolan M."/>
            <person name="Ohm R."/>
            <person name="Pangilinan J."/>
            <person name="Park H.-J."/>
            <person name="Ramirez L."/>
            <person name="Alfaro M."/>
            <person name="Sun H."/>
            <person name="Tritt A."/>
            <person name="Yoshinaga Y."/>
            <person name="Zwiers L.-H."/>
            <person name="Turgeon B."/>
            <person name="Goodwin S."/>
            <person name="Spatafora J."/>
            <person name="Crous P."/>
            <person name="Grigoriev I."/>
        </authorList>
    </citation>
    <scope>NUCLEOTIDE SEQUENCE</scope>
    <source>
        <strain evidence="1">CBS 207.26</strain>
    </source>
</reference>
<evidence type="ECO:0008006" key="3">
    <source>
        <dbReference type="Google" id="ProtNLM"/>
    </source>
</evidence>
<dbReference type="PANTHER" id="PTHR46411">
    <property type="entry name" value="FAMILY ATPASE, PUTATIVE-RELATED"/>
    <property type="match status" value="1"/>
</dbReference>
<keyword evidence="2" id="KW-1185">Reference proteome</keyword>
<accession>A0A6A6EEJ6</accession>
<dbReference type="EMBL" id="ML994621">
    <property type="protein sequence ID" value="KAF2189252.1"/>
    <property type="molecule type" value="Genomic_DNA"/>
</dbReference>
<protein>
    <recommendedName>
        <fullName evidence="3">ATPase AAA-type core domain-containing protein</fullName>
    </recommendedName>
</protein>
<proteinExistence type="predicted"/>
<evidence type="ECO:0000313" key="2">
    <source>
        <dbReference type="Proteomes" id="UP000800200"/>
    </source>
</evidence>
<dbReference type="OrthoDB" id="10042665at2759"/>
<gene>
    <name evidence="1" type="ORF">K469DRAFT_683682</name>
</gene>
<evidence type="ECO:0000313" key="1">
    <source>
        <dbReference type="EMBL" id="KAF2189252.1"/>
    </source>
</evidence>